<reference evidence="1" key="1">
    <citation type="submission" date="2015-10" db="EMBL/GenBank/DDBJ databases">
        <authorList>
            <person name="Gilbert D.G."/>
        </authorList>
    </citation>
    <scope>NUCLEOTIDE SEQUENCE</scope>
</reference>
<proteinExistence type="predicted"/>
<evidence type="ECO:0000313" key="1">
    <source>
        <dbReference type="EMBL" id="CUS45237.1"/>
    </source>
</evidence>
<accession>A0A160TM64</accession>
<name>A0A160TM64_9ZZZZ</name>
<gene>
    <name evidence="1" type="ORF">MGWOODY_Smn2410</name>
</gene>
<dbReference type="EMBL" id="CZQE01000228">
    <property type="protein sequence ID" value="CUS45237.1"/>
    <property type="molecule type" value="Genomic_DNA"/>
</dbReference>
<dbReference type="GO" id="GO:0003824">
    <property type="term" value="F:catalytic activity"/>
    <property type="evidence" value="ECO:0007669"/>
    <property type="project" value="InterPro"/>
</dbReference>
<dbReference type="InterPro" id="IPR016193">
    <property type="entry name" value="Cytidine_deaminase-like"/>
</dbReference>
<evidence type="ECO:0008006" key="2">
    <source>
        <dbReference type="Google" id="ProtNLM"/>
    </source>
</evidence>
<sequence>MTTGDDDRFLRAAIDLARENVACGGRPFGAILHLSPPRPL</sequence>
<dbReference type="AlphaFoldDB" id="A0A160TM64"/>
<dbReference type="SUPFAM" id="SSF53927">
    <property type="entry name" value="Cytidine deaminase-like"/>
    <property type="match status" value="1"/>
</dbReference>
<organism evidence="1">
    <name type="scientific">hydrothermal vent metagenome</name>
    <dbReference type="NCBI Taxonomy" id="652676"/>
    <lineage>
        <taxon>unclassified sequences</taxon>
        <taxon>metagenomes</taxon>
        <taxon>ecological metagenomes</taxon>
    </lineage>
</organism>
<protein>
    <recommendedName>
        <fullName evidence="2">tRNA-specific adenosine deaminase</fullName>
    </recommendedName>
</protein>